<sequence>MNVSNYTHVKGIGSNNFEAYMKDYKRRYRKKNGFFKLDCYCGNIVLDKIHNLHLFGQKMKNDKKCFKTYFLKKYGIGLILFSLIPTLGFIFPVLFGVENWGKGIFTACYKTGHENPSSRGGCSDLHPNINETTFNFIGHMHTVFSFTMIIIVIFFCYLHLYKINKI</sequence>
<dbReference type="Pfam" id="PF12420">
    <property type="entry name" value="DUF3671"/>
    <property type="match status" value="1"/>
</dbReference>
<protein>
    <submittedName>
        <fullName evidence="2">Uncharacterized protein</fullName>
    </submittedName>
</protein>
<keyword evidence="1" id="KW-0812">Transmembrane</keyword>
<accession>A0A0J9TK31</accession>
<feature type="transmembrane region" description="Helical" evidence="1">
    <location>
        <begin position="74"/>
        <end position="95"/>
    </location>
</feature>
<evidence type="ECO:0000256" key="1">
    <source>
        <dbReference type="SAM" id="Phobius"/>
    </source>
</evidence>
<keyword evidence="1" id="KW-0472">Membrane</keyword>
<feature type="transmembrane region" description="Helical" evidence="1">
    <location>
        <begin position="136"/>
        <end position="160"/>
    </location>
</feature>
<reference evidence="2 3" key="1">
    <citation type="submission" date="2011-09" db="EMBL/GenBank/DDBJ databases">
        <title>The Genome Sequence of Plasmodium vivax North Korean.</title>
        <authorList>
            <consortium name="The Broad Institute Genome Sequencing Platform"/>
            <consortium name="The Broad Institute Genome Sequencing Center for Infectious Disease"/>
            <person name="Neafsey D."/>
            <person name="Carlton J."/>
            <person name="Barnwell J."/>
            <person name="Collins W."/>
            <person name="Escalante A."/>
            <person name="Mullikin J."/>
            <person name="Saul A."/>
            <person name="Guigo R."/>
            <person name="Camara F."/>
            <person name="Young S.K."/>
            <person name="Zeng Q."/>
            <person name="Gargeya S."/>
            <person name="Fitzgerald M."/>
            <person name="Haas B."/>
            <person name="Abouelleil A."/>
            <person name="Alvarado L."/>
            <person name="Arachchi H.M."/>
            <person name="Berlin A."/>
            <person name="Brown A."/>
            <person name="Chapman S.B."/>
            <person name="Chen Z."/>
            <person name="Dunbar C."/>
            <person name="Freedman E."/>
            <person name="Gearin G."/>
            <person name="Gellesch M."/>
            <person name="Goldberg J."/>
            <person name="Griggs A."/>
            <person name="Gujja S."/>
            <person name="Heiman D."/>
            <person name="Howarth C."/>
            <person name="Larson L."/>
            <person name="Lui A."/>
            <person name="MacDonald P.J.P."/>
            <person name="Montmayeur A."/>
            <person name="Murphy C."/>
            <person name="Neiman D."/>
            <person name="Pearson M."/>
            <person name="Priest M."/>
            <person name="Roberts A."/>
            <person name="Saif S."/>
            <person name="Shea T."/>
            <person name="Shenoy N."/>
            <person name="Sisk P."/>
            <person name="Stolte C."/>
            <person name="Sykes S."/>
            <person name="Wortman J."/>
            <person name="Nusbaum C."/>
            <person name="Birren B."/>
        </authorList>
    </citation>
    <scope>NUCLEOTIDE SEQUENCE [LARGE SCALE GENOMIC DNA]</scope>
    <source>
        <strain evidence="2 3">North Korean</strain>
    </source>
</reference>
<evidence type="ECO:0000313" key="3">
    <source>
        <dbReference type="Proteomes" id="UP000053239"/>
    </source>
</evidence>
<name>A0A0J9TK31_PLAVI</name>
<dbReference type="EMBL" id="KQ235696">
    <property type="protein sequence ID" value="KMZ96070.1"/>
    <property type="molecule type" value="Genomic_DNA"/>
</dbReference>
<dbReference type="AlphaFoldDB" id="A0A0J9TK31"/>
<organism evidence="2 3">
    <name type="scientific">Plasmodium vivax North Korean</name>
    <dbReference type="NCBI Taxonomy" id="1035514"/>
    <lineage>
        <taxon>Eukaryota</taxon>
        <taxon>Sar</taxon>
        <taxon>Alveolata</taxon>
        <taxon>Apicomplexa</taxon>
        <taxon>Aconoidasida</taxon>
        <taxon>Haemosporida</taxon>
        <taxon>Plasmodiidae</taxon>
        <taxon>Plasmodium</taxon>
        <taxon>Plasmodium (Plasmodium)</taxon>
    </lineage>
</organism>
<keyword evidence="1" id="KW-1133">Transmembrane helix</keyword>
<proteinExistence type="predicted"/>
<gene>
    <name evidence="2" type="ORF">PVNG_06389</name>
</gene>
<evidence type="ECO:0000313" key="2">
    <source>
        <dbReference type="EMBL" id="KMZ96070.1"/>
    </source>
</evidence>
<dbReference type="Proteomes" id="UP000053239">
    <property type="component" value="Unassembled WGS sequence"/>
</dbReference>
<dbReference type="InterPro" id="IPR022139">
    <property type="entry name" value="Fam-L/Fam-M-like_plasmodium"/>
</dbReference>